<proteinExistence type="predicted"/>
<dbReference type="Pfam" id="PF12698">
    <property type="entry name" value="ABC2_membrane_3"/>
    <property type="match status" value="1"/>
</dbReference>
<evidence type="ECO:0000256" key="5">
    <source>
        <dbReference type="SAM" id="Phobius"/>
    </source>
</evidence>
<feature type="transmembrane region" description="Helical" evidence="5">
    <location>
        <begin position="396"/>
        <end position="414"/>
    </location>
</feature>
<evidence type="ECO:0000256" key="2">
    <source>
        <dbReference type="ARBA" id="ARBA00022692"/>
    </source>
</evidence>
<dbReference type="AlphaFoldDB" id="A0A0V8H6P2"/>
<dbReference type="InterPro" id="IPR013525">
    <property type="entry name" value="ABC2_TM"/>
</dbReference>
<dbReference type="OrthoDB" id="3078158at2"/>
<keyword evidence="2 5" id="KW-0812">Transmembrane</keyword>
<dbReference type="InterPro" id="IPR052902">
    <property type="entry name" value="ABC-2_transporter"/>
</dbReference>
<dbReference type="RefSeq" id="WP_058299978.1">
    <property type="nucleotide sequence ID" value="NZ_FMAU01000010.1"/>
</dbReference>
<feature type="transmembrane region" description="Helical" evidence="5">
    <location>
        <begin position="269"/>
        <end position="296"/>
    </location>
</feature>
<evidence type="ECO:0000256" key="3">
    <source>
        <dbReference type="ARBA" id="ARBA00022989"/>
    </source>
</evidence>
<evidence type="ECO:0000256" key="4">
    <source>
        <dbReference type="ARBA" id="ARBA00023136"/>
    </source>
</evidence>
<dbReference type="Proteomes" id="UP000181997">
    <property type="component" value="Unassembled WGS sequence"/>
</dbReference>
<feature type="transmembrane region" description="Helical" evidence="5">
    <location>
        <begin position="224"/>
        <end position="248"/>
    </location>
</feature>
<gene>
    <name evidence="7" type="ORF">GA0061094_4230</name>
</gene>
<name>A0A0V8H6P2_9BACI</name>
<organism evidence="7 8">
    <name type="scientific">[Bacillus] enclensis</name>
    <dbReference type="NCBI Taxonomy" id="1402860"/>
    <lineage>
        <taxon>Bacteria</taxon>
        <taxon>Bacillati</taxon>
        <taxon>Bacillota</taxon>
        <taxon>Bacilli</taxon>
        <taxon>Bacillales</taxon>
        <taxon>Bacillaceae</taxon>
        <taxon>Rossellomorea</taxon>
    </lineage>
</organism>
<dbReference type="GO" id="GO:0016020">
    <property type="term" value="C:membrane"/>
    <property type="evidence" value="ECO:0007669"/>
    <property type="project" value="UniProtKB-SubCell"/>
</dbReference>
<evidence type="ECO:0000256" key="1">
    <source>
        <dbReference type="ARBA" id="ARBA00004141"/>
    </source>
</evidence>
<keyword evidence="4 5" id="KW-0472">Membrane</keyword>
<evidence type="ECO:0000313" key="7">
    <source>
        <dbReference type="EMBL" id="SCC35440.1"/>
    </source>
</evidence>
<feature type="transmembrane region" description="Helical" evidence="5">
    <location>
        <begin position="336"/>
        <end position="355"/>
    </location>
</feature>
<reference evidence="8" key="1">
    <citation type="submission" date="2016-08" db="EMBL/GenBank/DDBJ databases">
        <authorList>
            <person name="Varghese N."/>
            <person name="Submissions Spin"/>
        </authorList>
    </citation>
    <scope>NUCLEOTIDE SEQUENCE [LARGE SCALE GENOMIC DNA]</scope>
    <source>
        <strain evidence="8">SGD-1123</strain>
    </source>
</reference>
<dbReference type="PANTHER" id="PTHR43027:SF1">
    <property type="entry name" value="DOXORUBICIN RESISTANCE ABC TRANSPORTER PERMEASE PROTEIN DRRC-RELATED"/>
    <property type="match status" value="1"/>
</dbReference>
<evidence type="ECO:0000313" key="8">
    <source>
        <dbReference type="Proteomes" id="UP000181997"/>
    </source>
</evidence>
<comment type="subcellular location">
    <subcellularLocation>
        <location evidence="1">Membrane</location>
        <topology evidence="1">Multi-pass membrane protein</topology>
    </subcellularLocation>
</comment>
<keyword evidence="3 5" id="KW-1133">Transmembrane helix</keyword>
<feature type="transmembrane region" description="Helical" evidence="5">
    <location>
        <begin position="20"/>
        <end position="42"/>
    </location>
</feature>
<sequence>MIVQFIKKQLLMMIRNPQVLLILIGMPLILITILGFALGSVMNGEDVSVKAKVAIIEHGDNAQELKDFEKKLETSTLPPEAREAVSQSARRLMPVELLKSEVLKRPELKKYISVDEVEPGDLAKTKEDDSYSAIIEIPEGFTLQSLSSMFLEGEQTPQLKLYRNEGKELTSNLVEDLLVSFQKQYSLSAVIGRSSETALSTDTMDTGVKGTVSNVEDREPLTSVTYFAVGMSVMFVLYIASNMGSFAYQEKEDHVFDRMILANVPVWKYFVSILVTTVILAILQLGILFGVCAIIFDVTWPDIGSFLLVTTALSLAVGSIGALLTSLNYRANSETFSNFFSTVAVTVFAFVGGSFGEMFSSDFIQKVGVLTPNGAGMAAYFKLFQSYPLSSVYSEMLTLLIFTLIILTAAALLFPKRGGMAK</sequence>
<accession>A0A0V8H6P2</accession>
<feature type="transmembrane region" description="Helical" evidence="5">
    <location>
        <begin position="302"/>
        <end position="324"/>
    </location>
</feature>
<evidence type="ECO:0000259" key="6">
    <source>
        <dbReference type="Pfam" id="PF12698"/>
    </source>
</evidence>
<dbReference type="GO" id="GO:0140359">
    <property type="term" value="F:ABC-type transporter activity"/>
    <property type="evidence" value="ECO:0007669"/>
    <property type="project" value="InterPro"/>
</dbReference>
<keyword evidence="8" id="KW-1185">Reference proteome</keyword>
<feature type="domain" description="ABC-2 type transporter transmembrane" evidence="6">
    <location>
        <begin position="19"/>
        <end position="412"/>
    </location>
</feature>
<protein>
    <submittedName>
        <fullName evidence="7">ABC-2 type transport system permease protein</fullName>
    </submittedName>
</protein>
<dbReference type="EMBL" id="FMAU01000010">
    <property type="protein sequence ID" value="SCC35440.1"/>
    <property type="molecule type" value="Genomic_DNA"/>
</dbReference>
<dbReference type="PANTHER" id="PTHR43027">
    <property type="entry name" value="DOXORUBICIN RESISTANCE ABC TRANSPORTER PERMEASE PROTEIN DRRC-RELATED"/>
    <property type="match status" value="1"/>
</dbReference>